<protein>
    <submittedName>
        <fullName evidence="2">Uncharacterized protein</fullName>
    </submittedName>
</protein>
<feature type="region of interest" description="Disordered" evidence="1">
    <location>
        <begin position="70"/>
        <end position="93"/>
    </location>
</feature>
<feature type="compositionally biased region" description="Basic and acidic residues" evidence="1">
    <location>
        <begin position="72"/>
        <end position="93"/>
    </location>
</feature>
<evidence type="ECO:0000256" key="1">
    <source>
        <dbReference type="SAM" id="MobiDB-lite"/>
    </source>
</evidence>
<reference evidence="2" key="1">
    <citation type="submission" date="2020-03" db="EMBL/GenBank/DDBJ databases">
        <title>The deep terrestrial virosphere.</title>
        <authorList>
            <person name="Holmfeldt K."/>
            <person name="Nilsson E."/>
            <person name="Simone D."/>
            <person name="Lopez-Fernandez M."/>
            <person name="Wu X."/>
            <person name="de Brujin I."/>
            <person name="Lundin D."/>
            <person name="Andersson A."/>
            <person name="Bertilsson S."/>
            <person name="Dopson M."/>
        </authorList>
    </citation>
    <scope>NUCLEOTIDE SEQUENCE</scope>
    <source>
        <strain evidence="2">TM448A02145</strain>
    </source>
</reference>
<proteinExistence type="predicted"/>
<accession>A0A6H1ZVB7</accession>
<name>A0A6H1ZVB7_9ZZZZ</name>
<organism evidence="2">
    <name type="scientific">viral metagenome</name>
    <dbReference type="NCBI Taxonomy" id="1070528"/>
    <lineage>
        <taxon>unclassified sequences</taxon>
        <taxon>metagenomes</taxon>
        <taxon>organismal metagenomes</taxon>
    </lineage>
</organism>
<gene>
    <name evidence="2" type="ORF">TM448A02145_0003</name>
</gene>
<dbReference type="AlphaFoldDB" id="A0A6H1ZVB7"/>
<sequence>MRRSSDAPVACQDDLPDLRAHRTFKVSAHRLHHVRIAPLPEEGLSLDIDLSQKVALARIGREFEDTISMTAHEVDPPRQRERDHLSHEHCSMR</sequence>
<evidence type="ECO:0000313" key="2">
    <source>
        <dbReference type="EMBL" id="QJA51458.1"/>
    </source>
</evidence>
<dbReference type="EMBL" id="MT144265">
    <property type="protein sequence ID" value="QJA51458.1"/>
    <property type="molecule type" value="Genomic_DNA"/>
</dbReference>